<feature type="signal peptide" evidence="2">
    <location>
        <begin position="1"/>
        <end position="28"/>
    </location>
</feature>
<dbReference type="Gene3D" id="2.130.10.10">
    <property type="entry name" value="YVTN repeat-like/Quinoprotein amine dehydrogenase"/>
    <property type="match status" value="1"/>
</dbReference>
<proteinExistence type="predicted"/>
<feature type="domain" description="PKD" evidence="3">
    <location>
        <begin position="498"/>
        <end position="546"/>
    </location>
</feature>
<dbReference type="HOGENOM" id="CLU_322324_0_0_11"/>
<feature type="domain" description="PKD" evidence="3">
    <location>
        <begin position="610"/>
        <end position="663"/>
    </location>
</feature>
<dbReference type="PROSITE" id="PS50093">
    <property type="entry name" value="PKD"/>
    <property type="match status" value="2"/>
</dbReference>
<reference evidence="4 5" key="1">
    <citation type="submission" date="2010-10" db="EMBL/GenBank/DDBJ databases">
        <title>Complete sequence of Frankia sp. EuI1c.</title>
        <authorList>
            <consortium name="US DOE Joint Genome Institute"/>
            <person name="Lucas S."/>
            <person name="Copeland A."/>
            <person name="Lapidus A."/>
            <person name="Cheng J.-F."/>
            <person name="Bruce D."/>
            <person name="Goodwin L."/>
            <person name="Pitluck S."/>
            <person name="Chertkov O."/>
            <person name="Detter J.C."/>
            <person name="Han C."/>
            <person name="Tapia R."/>
            <person name="Land M."/>
            <person name="Hauser L."/>
            <person name="Jeffries C."/>
            <person name="Kyrpides N."/>
            <person name="Ivanova N."/>
            <person name="Mikhailova N."/>
            <person name="Beauchemin N."/>
            <person name="Sen A."/>
            <person name="Sur S.A."/>
            <person name="Gtari M."/>
            <person name="Wall L."/>
            <person name="Tisa L."/>
            <person name="Woyke T."/>
        </authorList>
    </citation>
    <scope>NUCLEOTIDE SEQUENCE [LARGE SCALE GENOMIC DNA]</scope>
    <source>
        <strain evidence="5">DSM 45817 / CECT 9037 / EuI1c</strain>
    </source>
</reference>
<accession>E3J8N9</accession>
<name>E3J8N9_PSEI1</name>
<keyword evidence="2" id="KW-0732">Signal</keyword>
<evidence type="ECO:0000313" key="4">
    <source>
        <dbReference type="EMBL" id="ADP78482.1"/>
    </source>
</evidence>
<evidence type="ECO:0000256" key="2">
    <source>
        <dbReference type="SAM" id="SignalP"/>
    </source>
</evidence>
<dbReference type="Pfam" id="PF18911">
    <property type="entry name" value="PKD_4"/>
    <property type="match status" value="2"/>
</dbReference>
<sequence length="846" mass="83440" precursor="true">MRRWAGPAALVALLVAGVAALVAGSAQGVAARSVSLDDVSAWLLSPAVGEAELVDGNSGAVVTRVELGVGALTGTQSGTGEFVADSATGKLRRIDGATYRVSAPATFGKPGEALGVYPAGETVFAVDQPTGLVSLLDPRTLAVRQTYSLAAKVAAGGIVTQGADVLWAVGATTGDLERVDGSGTTIVRHAVDPARTTLVTAAGLPVAVDLTARQVVRLGSRGVTGAGTCVDVAATDSSVQVVGSADRPAVYAVSGSRGVLLVSDLATGRCGDAVNLGVAGHRLGQPREAAGRVFVPDYTSGQVLVVDVTAGRVIADPTVMPPSTAFELRDEGAVVFYNDPATAKAGVISLDGAIRPIEKYSPATVGTAPGGPASLAGKLPSDAAGGSQPPTGGTSPPSGVQPTAVPTRPAATRPQRPTAPLTTIPPVGAGPAVASNDGRTAPTTSTTTEAPATGGGAPTVRIAVSAPQARVGTALTMQAVLVAADGTVTAGKLAQVSWSFGDGGSATGSQVTHAWTASGVYTVSADVRLTDGTSAAPVTSVTVVAPNVPPVTTPPVTNPPVTVPPVTTPPTTKPAVSPLKAVLSANKGSCTQDSANVTVDASGSAGGSGPLTYAFDFGDGTTAGPASAATVEHGYSQTGPFTVTVTITDATGASAKATATATLLHLAASATSVTVGQSVTLTGTGVCAGASLDLNIGAQYAGGTSTSGNIGHNVHEPNPYTSTWGTGTTTVSAHWSESDPYSDSNRLTITVTDPAPPPPLQVTASSTSITLGQSVTLTATGGVHGSDGTYSWYGANPSGLGTSLCGTTASCTTTPDTTGTWKYSVQVYDNAGNRAESNQLAVTVSP</sequence>
<dbReference type="InterPro" id="IPR022409">
    <property type="entry name" value="PKD/Chitinase_dom"/>
</dbReference>
<organism evidence="4 5">
    <name type="scientific">Pseudofrankia inefficax (strain DSM 45817 / CECT 9037 / DDB 130130 / EuI1c)</name>
    <name type="common">Frankia inefficax</name>
    <dbReference type="NCBI Taxonomy" id="298654"/>
    <lineage>
        <taxon>Bacteria</taxon>
        <taxon>Bacillati</taxon>
        <taxon>Actinomycetota</taxon>
        <taxon>Actinomycetes</taxon>
        <taxon>Frankiales</taxon>
        <taxon>Frankiaceae</taxon>
        <taxon>Pseudofrankia</taxon>
    </lineage>
</organism>
<protein>
    <submittedName>
        <fullName evidence="4">PKD domain containing protein</fullName>
    </submittedName>
</protein>
<dbReference type="InterPro" id="IPR000601">
    <property type="entry name" value="PKD_dom"/>
</dbReference>
<gene>
    <name evidence="4" type="ordered locus">FraEuI1c_0396</name>
</gene>
<evidence type="ECO:0000256" key="1">
    <source>
        <dbReference type="SAM" id="MobiDB-lite"/>
    </source>
</evidence>
<dbReference type="STRING" id="298654.FraEuI1c_0396"/>
<feature type="compositionally biased region" description="Low complexity" evidence="1">
    <location>
        <begin position="385"/>
        <end position="422"/>
    </location>
</feature>
<dbReference type="SUPFAM" id="SSF49299">
    <property type="entry name" value="PKD domain"/>
    <property type="match status" value="2"/>
</dbReference>
<dbReference type="InterPro" id="IPR015943">
    <property type="entry name" value="WD40/YVTN_repeat-like_dom_sf"/>
</dbReference>
<dbReference type="InParanoid" id="E3J8N9"/>
<evidence type="ECO:0000259" key="3">
    <source>
        <dbReference type="PROSITE" id="PS50093"/>
    </source>
</evidence>
<feature type="region of interest" description="Disordered" evidence="1">
    <location>
        <begin position="365"/>
        <end position="458"/>
    </location>
</feature>
<dbReference type="SUPFAM" id="SSF63825">
    <property type="entry name" value="YWTD domain"/>
    <property type="match status" value="1"/>
</dbReference>
<evidence type="ECO:0000313" key="5">
    <source>
        <dbReference type="Proteomes" id="UP000002484"/>
    </source>
</evidence>
<feature type="chain" id="PRO_5039614711" evidence="2">
    <location>
        <begin position="29"/>
        <end position="846"/>
    </location>
</feature>
<dbReference type="SMART" id="SM00089">
    <property type="entry name" value="PKD"/>
    <property type="match status" value="2"/>
</dbReference>
<dbReference type="KEGG" id="fri:FraEuI1c_0396"/>
<dbReference type="CDD" id="cd00146">
    <property type="entry name" value="PKD"/>
    <property type="match status" value="1"/>
</dbReference>
<dbReference type="AlphaFoldDB" id="E3J8N9"/>
<keyword evidence="5" id="KW-1185">Reference proteome</keyword>
<dbReference type="InterPro" id="IPR013783">
    <property type="entry name" value="Ig-like_fold"/>
</dbReference>
<dbReference type="EMBL" id="CP002299">
    <property type="protein sequence ID" value="ADP78482.1"/>
    <property type="molecule type" value="Genomic_DNA"/>
</dbReference>
<dbReference type="InterPro" id="IPR035986">
    <property type="entry name" value="PKD_dom_sf"/>
</dbReference>
<dbReference type="Gene3D" id="2.60.40.10">
    <property type="entry name" value="Immunoglobulins"/>
    <property type="match status" value="3"/>
</dbReference>
<dbReference type="eggNOG" id="COG3291">
    <property type="taxonomic scope" value="Bacteria"/>
</dbReference>
<dbReference type="Proteomes" id="UP000002484">
    <property type="component" value="Chromosome"/>
</dbReference>
<dbReference type="GO" id="GO:0005975">
    <property type="term" value="P:carbohydrate metabolic process"/>
    <property type="evidence" value="ECO:0007669"/>
    <property type="project" value="UniProtKB-ARBA"/>
</dbReference>
<feature type="compositionally biased region" description="Low complexity" evidence="1">
    <location>
        <begin position="440"/>
        <end position="452"/>
    </location>
</feature>
<dbReference type="eggNOG" id="COG3391">
    <property type="taxonomic scope" value="Bacteria"/>
</dbReference>